<name>A0ABQ6F812_9RHOO</name>
<feature type="transmembrane region" description="Helical" evidence="2">
    <location>
        <begin position="15"/>
        <end position="36"/>
    </location>
</feature>
<dbReference type="EMBL" id="BSPX01000007">
    <property type="protein sequence ID" value="GLT21369.1"/>
    <property type="molecule type" value="Genomic_DNA"/>
</dbReference>
<keyword evidence="4" id="KW-1185">Reference proteome</keyword>
<organism evidence="3 4">
    <name type="scientific">Zoogloea oryzae</name>
    <dbReference type="NCBI Taxonomy" id="310767"/>
    <lineage>
        <taxon>Bacteria</taxon>
        <taxon>Pseudomonadati</taxon>
        <taxon>Pseudomonadota</taxon>
        <taxon>Betaproteobacteria</taxon>
        <taxon>Rhodocyclales</taxon>
        <taxon>Zoogloeaceae</taxon>
        <taxon>Zoogloea</taxon>
    </lineage>
</organism>
<feature type="region of interest" description="Disordered" evidence="1">
    <location>
        <begin position="45"/>
        <end position="98"/>
    </location>
</feature>
<gene>
    <name evidence="3" type="ORF">GCM10007933_08210</name>
</gene>
<keyword evidence="2" id="KW-1133">Transmembrane helix</keyword>
<evidence type="ECO:0000313" key="3">
    <source>
        <dbReference type="EMBL" id="GLT21369.1"/>
    </source>
</evidence>
<evidence type="ECO:0000313" key="4">
    <source>
        <dbReference type="Proteomes" id="UP001157167"/>
    </source>
</evidence>
<sequence>MALWRWLSNTDNQKTLAFVGAGIAGAVALLVQLGVLGKKEVLPATAPAASHPAAPTPTPAQAPPPSVPEASQRAEASSGGTAVNIKGDGNNVSLPAKR</sequence>
<protein>
    <submittedName>
        <fullName evidence="3">Uncharacterized protein</fullName>
    </submittedName>
</protein>
<keyword evidence="2" id="KW-0472">Membrane</keyword>
<accession>A0ABQ6F812</accession>
<reference evidence="4" key="1">
    <citation type="journal article" date="2019" name="Int. J. Syst. Evol. Microbiol.">
        <title>The Global Catalogue of Microorganisms (GCM) 10K type strain sequencing project: providing services to taxonomists for standard genome sequencing and annotation.</title>
        <authorList>
            <consortium name="The Broad Institute Genomics Platform"/>
            <consortium name="The Broad Institute Genome Sequencing Center for Infectious Disease"/>
            <person name="Wu L."/>
            <person name="Ma J."/>
        </authorList>
    </citation>
    <scope>NUCLEOTIDE SEQUENCE [LARGE SCALE GENOMIC DNA]</scope>
    <source>
        <strain evidence="4">NBRC 102407</strain>
    </source>
</reference>
<proteinExistence type="predicted"/>
<evidence type="ECO:0000256" key="1">
    <source>
        <dbReference type="SAM" id="MobiDB-lite"/>
    </source>
</evidence>
<evidence type="ECO:0000256" key="2">
    <source>
        <dbReference type="SAM" id="Phobius"/>
    </source>
</evidence>
<feature type="compositionally biased region" description="Pro residues" evidence="1">
    <location>
        <begin position="54"/>
        <end position="67"/>
    </location>
</feature>
<comment type="caution">
    <text evidence="3">The sequence shown here is derived from an EMBL/GenBank/DDBJ whole genome shotgun (WGS) entry which is preliminary data.</text>
</comment>
<dbReference type="Proteomes" id="UP001157167">
    <property type="component" value="Unassembled WGS sequence"/>
</dbReference>
<keyword evidence="2" id="KW-0812">Transmembrane</keyword>